<dbReference type="Pfam" id="PF06496">
    <property type="entry name" value="DUF1097"/>
    <property type="match status" value="1"/>
</dbReference>
<protein>
    <submittedName>
        <fullName evidence="2">DUF1097 domain-containing protein</fullName>
    </submittedName>
</protein>
<sequence>MSYIFSLSLMTALLCGLWGLVAGFANLLVWGGFAGCTSYFANPEKGKEAVKSCICTTMTGALYALISIKLCSIFDSTAVFVLLTTAITFLMCIQSKIKILSYIPGAFFGSFSTFAAGGNLYIIPSILIGIFLGLACDKSGSLLFSAAGKESKENKENNENL</sequence>
<feature type="transmembrane region" description="Helical" evidence="1">
    <location>
        <begin position="7"/>
        <end position="29"/>
    </location>
</feature>
<evidence type="ECO:0000313" key="2">
    <source>
        <dbReference type="EMBL" id="AYD40487.1"/>
    </source>
</evidence>
<dbReference type="OrthoDB" id="8588554at2"/>
<keyword evidence="3" id="KW-1185">Reference proteome</keyword>
<feature type="transmembrane region" description="Helical" evidence="1">
    <location>
        <begin position="78"/>
        <end position="97"/>
    </location>
</feature>
<organism evidence="2 3">
    <name type="scientific">Clostridium fermenticellae</name>
    <dbReference type="NCBI Taxonomy" id="2068654"/>
    <lineage>
        <taxon>Bacteria</taxon>
        <taxon>Bacillati</taxon>
        <taxon>Bacillota</taxon>
        <taxon>Clostridia</taxon>
        <taxon>Eubacteriales</taxon>
        <taxon>Clostridiaceae</taxon>
        <taxon>Clostridium</taxon>
    </lineage>
</organism>
<feature type="transmembrane region" description="Helical" evidence="1">
    <location>
        <begin position="49"/>
        <end position="66"/>
    </location>
</feature>
<proteinExistence type="predicted"/>
<keyword evidence="1" id="KW-1133">Transmembrane helix</keyword>
<name>A0A386H444_9CLOT</name>
<evidence type="ECO:0000256" key="1">
    <source>
        <dbReference type="SAM" id="Phobius"/>
    </source>
</evidence>
<evidence type="ECO:0000313" key="3">
    <source>
        <dbReference type="Proteomes" id="UP000266301"/>
    </source>
</evidence>
<feature type="transmembrane region" description="Helical" evidence="1">
    <location>
        <begin position="117"/>
        <end position="136"/>
    </location>
</feature>
<dbReference type="KEGG" id="cfer:D4Z93_08095"/>
<keyword evidence="1" id="KW-0472">Membrane</keyword>
<dbReference type="EMBL" id="CP032416">
    <property type="protein sequence ID" value="AYD40487.1"/>
    <property type="molecule type" value="Genomic_DNA"/>
</dbReference>
<dbReference type="AlphaFoldDB" id="A0A386H444"/>
<gene>
    <name evidence="2" type="ORF">D4Z93_08095</name>
</gene>
<keyword evidence="1" id="KW-0812">Transmembrane</keyword>
<dbReference type="InterPro" id="IPR009476">
    <property type="entry name" value="DUF1097"/>
</dbReference>
<dbReference type="Proteomes" id="UP000266301">
    <property type="component" value="Chromosome"/>
</dbReference>
<accession>A0A386H444</accession>
<reference evidence="2 3" key="1">
    <citation type="journal article" date="2019" name="Int. J. Syst. Evol. Microbiol.">
        <title>Clostridium fermenticellae sp. nov., isolated from the mud in a fermentation cellar for the production of the Chinese liquor, baijiu.</title>
        <authorList>
            <person name="Xu P.X."/>
            <person name="Chai L.J."/>
            <person name="Qiu T."/>
            <person name="Zhang X.J."/>
            <person name="Lu Z.M."/>
            <person name="Xiao C."/>
            <person name="Wang S.T."/>
            <person name="Shen C.H."/>
            <person name="Shi J.S."/>
            <person name="Xu Z.H."/>
        </authorList>
    </citation>
    <scope>NUCLEOTIDE SEQUENCE [LARGE SCALE GENOMIC DNA]</scope>
    <source>
        <strain evidence="2 3">JN500901</strain>
    </source>
</reference>
<dbReference type="RefSeq" id="WP_119972302.1">
    <property type="nucleotide sequence ID" value="NZ_CP032416.1"/>
</dbReference>